<name>A0A4Y3R5A6_STRCI</name>
<gene>
    <name evidence="2" type="ORF">SCA03_53050</name>
</gene>
<evidence type="ECO:0000313" key="3">
    <source>
        <dbReference type="Proteomes" id="UP000319210"/>
    </source>
</evidence>
<reference evidence="2 3" key="1">
    <citation type="submission" date="2019-06" db="EMBL/GenBank/DDBJ databases">
        <title>Whole genome shotgun sequence of Streptomyces cacaoi subsp. cacaoi NBRC 12748.</title>
        <authorList>
            <person name="Hosoyama A."/>
            <person name="Uohara A."/>
            <person name="Ohji S."/>
            <person name="Ichikawa N."/>
        </authorList>
    </citation>
    <scope>NUCLEOTIDE SEQUENCE [LARGE SCALE GENOMIC DNA]</scope>
    <source>
        <strain evidence="2 3">NBRC 12748</strain>
    </source>
</reference>
<organism evidence="2 3">
    <name type="scientific">Streptomyces cacaoi</name>
    <dbReference type="NCBI Taxonomy" id="1898"/>
    <lineage>
        <taxon>Bacteria</taxon>
        <taxon>Bacillati</taxon>
        <taxon>Actinomycetota</taxon>
        <taxon>Actinomycetes</taxon>
        <taxon>Kitasatosporales</taxon>
        <taxon>Streptomycetaceae</taxon>
        <taxon>Streptomyces</taxon>
    </lineage>
</organism>
<keyword evidence="3" id="KW-1185">Reference proteome</keyword>
<feature type="compositionally biased region" description="Basic residues" evidence="1">
    <location>
        <begin position="1"/>
        <end position="10"/>
    </location>
</feature>
<evidence type="ECO:0000313" key="2">
    <source>
        <dbReference type="EMBL" id="GEB52754.1"/>
    </source>
</evidence>
<protein>
    <submittedName>
        <fullName evidence="2">Uncharacterized protein</fullName>
    </submittedName>
</protein>
<feature type="region of interest" description="Disordered" evidence="1">
    <location>
        <begin position="1"/>
        <end position="21"/>
    </location>
</feature>
<feature type="region of interest" description="Disordered" evidence="1">
    <location>
        <begin position="42"/>
        <end position="61"/>
    </location>
</feature>
<dbReference type="AlphaFoldDB" id="A0A4Y3R5A6"/>
<dbReference type="Proteomes" id="UP000319210">
    <property type="component" value="Unassembled WGS sequence"/>
</dbReference>
<accession>A0A4Y3R5A6</accession>
<comment type="caution">
    <text evidence="2">The sequence shown here is derived from an EMBL/GenBank/DDBJ whole genome shotgun (WGS) entry which is preliminary data.</text>
</comment>
<dbReference type="EMBL" id="BJMM01000036">
    <property type="protein sequence ID" value="GEB52754.1"/>
    <property type="molecule type" value="Genomic_DNA"/>
</dbReference>
<feature type="compositionally biased region" description="Basic and acidic residues" evidence="1">
    <location>
        <begin position="12"/>
        <end position="21"/>
    </location>
</feature>
<evidence type="ECO:0000256" key="1">
    <source>
        <dbReference type="SAM" id="MobiDB-lite"/>
    </source>
</evidence>
<feature type="region of interest" description="Disordered" evidence="1">
    <location>
        <begin position="69"/>
        <end position="119"/>
    </location>
</feature>
<proteinExistence type="predicted"/>
<sequence length="119" mass="12779">MRIPRGRAVGHLRGDAEQKAADQEGAAVHVGLLGEFARGDATRHAPRAAHHAFPGPPPVRRAVRRHRPAHRGVVLPGRPDGSRQGHQAAARTGGVGLRVAMEPCSSRETASRGLRLRHR</sequence>